<sequence length="72" mass="8332">MLRLSASSSLAINTFEEHEAFSFPAWSQSRHCIGDPDIHSRGDPDIRSRMSDLRRNFLQLTFLCLRFHCGHL</sequence>
<organism evidence="1 2">
    <name type="scientific">Conger conger</name>
    <name type="common">Conger eel</name>
    <name type="synonym">Muraena conger</name>
    <dbReference type="NCBI Taxonomy" id="82655"/>
    <lineage>
        <taxon>Eukaryota</taxon>
        <taxon>Metazoa</taxon>
        <taxon>Chordata</taxon>
        <taxon>Craniata</taxon>
        <taxon>Vertebrata</taxon>
        <taxon>Euteleostomi</taxon>
        <taxon>Actinopterygii</taxon>
        <taxon>Neopterygii</taxon>
        <taxon>Teleostei</taxon>
        <taxon>Anguilliformes</taxon>
        <taxon>Congridae</taxon>
        <taxon>Conger</taxon>
    </lineage>
</organism>
<keyword evidence="2" id="KW-1185">Reference proteome</keyword>
<proteinExistence type="predicted"/>
<comment type="caution">
    <text evidence="1">The sequence shown here is derived from an EMBL/GenBank/DDBJ whole genome shotgun (WGS) entry which is preliminary data.</text>
</comment>
<dbReference type="EMBL" id="JAFJMO010000005">
    <property type="protein sequence ID" value="KAJ8276062.1"/>
    <property type="molecule type" value="Genomic_DNA"/>
</dbReference>
<reference evidence="1" key="1">
    <citation type="journal article" date="2023" name="Science">
        <title>Genome structures resolve the early diversification of teleost fishes.</title>
        <authorList>
            <person name="Parey E."/>
            <person name="Louis A."/>
            <person name="Montfort J."/>
            <person name="Bouchez O."/>
            <person name="Roques C."/>
            <person name="Iampietro C."/>
            <person name="Lluch J."/>
            <person name="Castinel A."/>
            <person name="Donnadieu C."/>
            <person name="Desvignes T."/>
            <person name="Floi Bucao C."/>
            <person name="Jouanno E."/>
            <person name="Wen M."/>
            <person name="Mejri S."/>
            <person name="Dirks R."/>
            <person name="Jansen H."/>
            <person name="Henkel C."/>
            <person name="Chen W.J."/>
            <person name="Zahm M."/>
            <person name="Cabau C."/>
            <person name="Klopp C."/>
            <person name="Thompson A.W."/>
            <person name="Robinson-Rechavi M."/>
            <person name="Braasch I."/>
            <person name="Lecointre G."/>
            <person name="Bobe J."/>
            <person name="Postlethwait J.H."/>
            <person name="Berthelot C."/>
            <person name="Roest Crollius H."/>
            <person name="Guiguen Y."/>
        </authorList>
    </citation>
    <scope>NUCLEOTIDE SEQUENCE</scope>
    <source>
        <strain evidence="1">Concon-B</strain>
    </source>
</reference>
<accession>A0A9Q1DP29</accession>
<gene>
    <name evidence="1" type="ORF">COCON_G00078140</name>
</gene>
<evidence type="ECO:0000313" key="1">
    <source>
        <dbReference type="EMBL" id="KAJ8276062.1"/>
    </source>
</evidence>
<dbReference type="AlphaFoldDB" id="A0A9Q1DP29"/>
<dbReference type="Proteomes" id="UP001152803">
    <property type="component" value="Unassembled WGS sequence"/>
</dbReference>
<protein>
    <submittedName>
        <fullName evidence="1">Uncharacterized protein</fullName>
    </submittedName>
</protein>
<name>A0A9Q1DP29_CONCO</name>
<evidence type="ECO:0000313" key="2">
    <source>
        <dbReference type="Proteomes" id="UP001152803"/>
    </source>
</evidence>